<dbReference type="CDD" id="cd04486">
    <property type="entry name" value="YhcR_OBF_like"/>
    <property type="match status" value="1"/>
</dbReference>
<sequence>MSVFINEFHYDNSGTDSGEFIELVGLLGLDLTGWSLILYNGATGVPYNTIDLSGQTFTNPRNGFGFVTIPFPTNGIQNGSPDGIALIDNSGNVVQFLSYEGSFTAVSGPAEGLTTTDIGVLESSDTRVGASLQLIGIGSQAEEFTWTVQTDDTPGEINSHQTFVNAKSTVVLNEIYASHTGTDDTEFIELFGIPQTSLDGLSLIVVEGDSGLEGTIDRRIDFDATHVIGDNSFFLIGNPIGLGTNYGVTPDLEISDNFLENSSQTFALVETSSLSGTTVTGSEAVLDAVALRDGDIGDTFFFGTPVIGPDGSFFPAGARRVNDGVDTDQASDWVISDFFLGSANTPTSATTGGSVANVIINEIDSDTPGTDSVEFIELYDGGVGNTSLDGLVVVLYNGNGDVSYNAIDLDGQTTNPEGFFVIGSAMVPNVDLVAFTTNSLQNGADAVALYAGDASDFPSGTPVTSSNLIDAIAYGTNDADDAELLNGLGQTIQFNENSGPNGDDNDSLSRVPDATGSFIAQTPTPGSVNESSTPPPAEMTFIYEIQGTSHTSTLEGTTVTTTGIVTAVDNNGFYLQDPAGDGDIATSDGIFVFTNGAPGVMVGDELEVTGTVSEFVPGGVSTGNLSTTQISGPTISTLSQGNALPVATVIGTGGRIPPSTHIDDDAFTSFDPVNDGIDFFESLEGMLVTAEDLVAVSGTNRFGEIFAVTNQGSNTTGISQRGTLNISSDDFNPEKIQIDTDFDVSGFDNPEVNTGDSLGDVTGVISYDFGNFQIVPTVNFTGNIQSAGLTPETTTINNTVDNLTIATYNVLNLDPNDNDGDTDVADGRFDTIAQQIINNLNSPDIIGLQEIQDNSGSVDDGTVSADQTLQRLVDAIVDAGGPQYEFIDNTFITNNQSGGQPGGNIRTAYLYDPNQVSVASVQPIGSQVSGEPFNGARLPLAVDFEFQGEIVTVINNHFSSKGGSAPIFGVEQDFAARQEDITVNGSLNERREQAQAVNDFVDGVLSNDPNGNVVVLGDLNEFEFVSPLPILEGTLESTNNGQETITGGDAVLSNLVNNIAEDERYSFIFQGNSQQLDHILVSDSLFNNAEIDIVNINSEFAATESLASDHDPVLASFTFETPPNIIEGTRRSDFLLGTHHNDRITGFERRDIIISGGGEDTIVYTGLKDGRDILIDFQVGKDTIDLSQLLDEIEFEGIDPIAEGYLGFVSRGIGTLVTVDSDGFSEEAKSKKLLFVLGVETTELNNLGNFII</sequence>
<dbReference type="CDD" id="cd10283">
    <property type="entry name" value="MnuA_DNase1-like"/>
    <property type="match status" value="1"/>
</dbReference>
<dbReference type="InterPro" id="IPR036691">
    <property type="entry name" value="Endo/exonu/phosph_ase_sf"/>
</dbReference>
<dbReference type="PANTHER" id="PTHR42834:SF1">
    <property type="entry name" value="ENDONUCLEASE_EXONUCLEASE_PHOSPHATASE FAMILY PROTEIN (AFU_ORTHOLOGUE AFUA_3G09210)"/>
    <property type="match status" value="1"/>
</dbReference>
<dbReference type="InterPro" id="IPR005135">
    <property type="entry name" value="Endo/exonuclease/phosphatase"/>
</dbReference>
<evidence type="ECO:0000313" key="3">
    <source>
        <dbReference type="EMBL" id="ACB53973.1"/>
    </source>
</evidence>
<dbReference type="RefSeq" id="WP_009543325.1">
    <property type="nucleotide sequence ID" value="NC_010546.1"/>
</dbReference>
<dbReference type="Proteomes" id="UP000001203">
    <property type="component" value="Chromosome circular"/>
</dbReference>
<protein>
    <recommendedName>
        <fullName evidence="2">LTD domain-containing protein</fullName>
    </recommendedName>
</protein>
<dbReference type="eggNOG" id="COG3209">
    <property type="taxonomic scope" value="Bacteria"/>
</dbReference>
<reference evidence="3 4" key="1">
    <citation type="journal article" date="2008" name="Proc. Natl. Acad. Sci. U.S.A.">
        <title>The genome of Cyanothece 51142, a unicellular diazotrophic cyanobacterium important in the marine nitrogen cycle.</title>
        <authorList>
            <person name="Welsh E.A."/>
            <person name="Liberton M."/>
            <person name="Stoeckel J."/>
            <person name="Loh T."/>
            <person name="Elvitigala T."/>
            <person name="Wang C."/>
            <person name="Wollam A."/>
            <person name="Fulton R.S."/>
            <person name="Clifton S.W."/>
            <person name="Jacobs J.M."/>
            <person name="Aurora R."/>
            <person name="Ghosh B.K."/>
            <person name="Sherman L.A."/>
            <person name="Smith R.D."/>
            <person name="Wilson R.K."/>
            <person name="Pakrasi H.B."/>
        </authorList>
    </citation>
    <scope>NUCLEOTIDE SEQUENCE [LARGE SCALE GENOMIC DNA]</scope>
    <source>
        <strain evidence="4">ATCC 51142 / BH68</strain>
    </source>
</reference>
<dbReference type="SUPFAM" id="SSF56219">
    <property type="entry name" value="DNase I-like"/>
    <property type="match status" value="1"/>
</dbReference>
<dbReference type="STRING" id="43989.cce_4625"/>
<dbReference type="GO" id="GO:0003824">
    <property type="term" value="F:catalytic activity"/>
    <property type="evidence" value="ECO:0007669"/>
    <property type="project" value="InterPro"/>
</dbReference>
<dbReference type="Gene3D" id="3.60.10.10">
    <property type="entry name" value="Endonuclease/exonuclease/phosphatase"/>
    <property type="match status" value="1"/>
</dbReference>
<dbReference type="AlphaFoldDB" id="B1WVI3"/>
<dbReference type="PANTHER" id="PTHR42834">
    <property type="entry name" value="ENDONUCLEASE/EXONUCLEASE/PHOSPHATASE FAMILY PROTEIN (AFU_ORTHOLOGUE AFUA_3G09210)"/>
    <property type="match status" value="1"/>
</dbReference>
<dbReference type="OrthoDB" id="9768561at2"/>
<proteinExistence type="predicted"/>
<dbReference type="Gene3D" id="2.150.10.10">
    <property type="entry name" value="Serralysin-like metalloprotease, C-terminal"/>
    <property type="match status" value="1"/>
</dbReference>
<dbReference type="InterPro" id="IPR001322">
    <property type="entry name" value="Lamin_tail_dom"/>
</dbReference>
<organism evidence="3 4">
    <name type="scientific">Crocosphaera subtropica (strain ATCC 51142 / BH68)</name>
    <name type="common">Cyanothece sp. (strain ATCC 51142)</name>
    <dbReference type="NCBI Taxonomy" id="43989"/>
    <lineage>
        <taxon>Bacteria</taxon>
        <taxon>Bacillati</taxon>
        <taxon>Cyanobacteriota</taxon>
        <taxon>Cyanophyceae</taxon>
        <taxon>Oscillatoriophycideae</taxon>
        <taxon>Chroococcales</taxon>
        <taxon>Aphanothecaceae</taxon>
        <taxon>Crocosphaera</taxon>
        <taxon>Crocosphaera subtropica</taxon>
    </lineage>
</organism>
<dbReference type="KEGG" id="cyt:cce_4625"/>
<dbReference type="SUPFAM" id="SSF51120">
    <property type="entry name" value="beta-Roll"/>
    <property type="match status" value="1"/>
</dbReference>
<feature type="compositionally biased region" description="Polar residues" evidence="1">
    <location>
        <begin position="518"/>
        <end position="532"/>
    </location>
</feature>
<name>B1WVI3_CROS5</name>
<dbReference type="EMBL" id="CP000806">
    <property type="protein sequence ID" value="ACB53973.1"/>
    <property type="molecule type" value="Genomic_DNA"/>
</dbReference>
<evidence type="ECO:0000256" key="1">
    <source>
        <dbReference type="SAM" id="MobiDB-lite"/>
    </source>
</evidence>
<evidence type="ECO:0000313" key="4">
    <source>
        <dbReference type="Proteomes" id="UP000001203"/>
    </source>
</evidence>
<dbReference type="eggNOG" id="COG2374">
    <property type="taxonomic scope" value="Bacteria"/>
</dbReference>
<dbReference type="InterPro" id="IPR011049">
    <property type="entry name" value="Serralysin-like_metalloprot_C"/>
</dbReference>
<accession>B1WVI3</accession>
<keyword evidence="4" id="KW-1185">Reference proteome</keyword>
<evidence type="ECO:0000259" key="2">
    <source>
        <dbReference type="PROSITE" id="PS51841"/>
    </source>
</evidence>
<feature type="domain" description="LTD" evidence="2">
    <location>
        <begin position="1"/>
        <end position="117"/>
    </location>
</feature>
<dbReference type="HOGENOM" id="CLU_003608_1_0_3"/>
<feature type="domain" description="LTD" evidence="2">
    <location>
        <begin position="342"/>
        <end position="478"/>
    </location>
</feature>
<dbReference type="PROSITE" id="PS51841">
    <property type="entry name" value="LTD"/>
    <property type="match status" value="2"/>
</dbReference>
<gene>
    <name evidence="3" type="ordered locus">cce_4625</name>
</gene>
<dbReference type="Pfam" id="PF03372">
    <property type="entry name" value="Exo_endo_phos"/>
    <property type="match status" value="1"/>
</dbReference>
<feature type="region of interest" description="Disordered" evidence="1">
    <location>
        <begin position="493"/>
        <end position="534"/>
    </location>
</feature>